<dbReference type="PANTHER" id="PTHR34709">
    <property type="entry name" value="OS10G0396666 PROTEIN"/>
    <property type="match status" value="1"/>
</dbReference>
<proteinExistence type="predicted"/>
<feature type="region of interest" description="Disordered" evidence="1">
    <location>
        <begin position="78"/>
        <end position="101"/>
    </location>
</feature>
<dbReference type="InterPro" id="IPR055411">
    <property type="entry name" value="LRR_FXL15/At3g58940/PEG3-like"/>
</dbReference>
<feature type="compositionally biased region" description="Pro residues" evidence="1">
    <location>
        <begin position="85"/>
        <end position="95"/>
    </location>
</feature>
<dbReference type="PANTHER" id="PTHR34709:SF52">
    <property type="entry name" value="OS07G0548100 PROTEIN"/>
    <property type="match status" value="1"/>
</dbReference>
<dbReference type="Pfam" id="PF00646">
    <property type="entry name" value="F-box"/>
    <property type="match status" value="1"/>
</dbReference>
<keyword evidence="5" id="KW-1185">Reference proteome</keyword>
<dbReference type="AlphaFoldDB" id="A0A2T7ELT4"/>
<dbReference type="Gramene" id="PUZ68782">
    <property type="protein sequence ID" value="PUZ68782"/>
    <property type="gene ID" value="GQ55_2G056200"/>
</dbReference>
<feature type="compositionally biased region" description="Polar residues" evidence="1">
    <location>
        <begin position="12"/>
        <end position="22"/>
    </location>
</feature>
<evidence type="ECO:0000313" key="5">
    <source>
        <dbReference type="Proteomes" id="UP000244336"/>
    </source>
</evidence>
<accession>A0A2T7ELT4</accession>
<dbReference type="OrthoDB" id="694325at2759"/>
<protein>
    <recommendedName>
        <fullName evidence="6">F-box domain-containing protein</fullName>
    </recommendedName>
</protein>
<evidence type="ECO:0000259" key="2">
    <source>
        <dbReference type="Pfam" id="PF00646"/>
    </source>
</evidence>
<dbReference type="SUPFAM" id="SSF81383">
    <property type="entry name" value="F-box domain"/>
    <property type="match status" value="1"/>
</dbReference>
<evidence type="ECO:0000313" key="4">
    <source>
        <dbReference type="EMBL" id="PUZ68782.1"/>
    </source>
</evidence>
<evidence type="ECO:0000256" key="1">
    <source>
        <dbReference type="SAM" id="MobiDB-lite"/>
    </source>
</evidence>
<sequence length="486" mass="53249">MGQWPVAKWRPFSSTPSANPNSPWLAAPAALVGGEPRNLQPYERSSTGEVEEMRSRGDGVESTMRGICENLRAALCIPGAGGNRRPPPTLSPPDPGGERREDLISALPDDVLLSVLLRLPSAAAAARTSVLSRRWRRLWARLPELWFPHPADPLALARSRAALAAGPPALRLLRVVAYDADPGDAAEVLRLAAARLTRAVFIRNVVPECRKKAVVARAGARAAVGLPCFDRTEQLILCLGYLRLVMPLSGAFAKLTVLHLANVRFQGACDLGDVLSTARCASLRKLVLHDAQGLSNLAICSESLLSVDLCNLEGLQQLTVVAPMLRELFIVNCFFMRQPVADISAPVLENLRWSDVYDPRSVQLGELAQLRILVTCCFAGYGLFEYMKNCGTVLLLQHFQKIAFLGMLIYPINMVNYQYLMEATALLPDIENLNLCLVRCEHVIGTCVFHMLKISTSIRRLDLDIHEGIKENAACSPGCVCHQPHD</sequence>
<dbReference type="SUPFAM" id="SSF52047">
    <property type="entry name" value="RNI-like"/>
    <property type="match status" value="1"/>
</dbReference>
<reference evidence="4 5" key="1">
    <citation type="submission" date="2018-04" db="EMBL/GenBank/DDBJ databases">
        <title>WGS assembly of Panicum hallii var. hallii HAL2.</title>
        <authorList>
            <person name="Lovell J."/>
            <person name="Jenkins J."/>
            <person name="Lowry D."/>
            <person name="Mamidi S."/>
            <person name="Sreedasyam A."/>
            <person name="Weng X."/>
            <person name="Barry K."/>
            <person name="Bonette J."/>
            <person name="Campitelli B."/>
            <person name="Daum C."/>
            <person name="Gordon S."/>
            <person name="Gould B."/>
            <person name="Lipzen A."/>
            <person name="MacQueen A."/>
            <person name="Palacio-Mejia J."/>
            <person name="Plott C."/>
            <person name="Shakirov E."/>
            <person name="Shu S."/>
            <person name="Yoshinaga Y."/>
            <person name="Zane M."/>
            <person name="Rokhsar D."/>
            <person name="Grimwood J."/>
            <person name="Schmutz J."/>
            <person name="Juenger T."/>
        </authorList>
    </citation>
    <scope>NUCLEOTIDE SEQUENCE [LARGE SCALE GENOMIC DNA]</scope>
    <source>
        <strain evidence="5">cv. HAL2</strain>
        <strain evidence="4">HAL2</strain>
    </source>
</reference>
<feature type="domain" description="F-box" evidence="2">
    <location>
        <begin position="104"/>
        <end position="143"/>
    </location>
</feature>
<evidence type="ECO:0000259" key="3">
    <source>
        <dbReference type="Pfam" id="PF24758"/>
    </source>
</evidence>
<feature type="domain" description="F-box/LRR-repeat protein 15/At3g58940/PEG3-like LRR" evidence="3">
    <location>
        <begin position="245"/>
        <end position="352"/>
    </location>
</feature>
<dbReference type="Proteomes" id="UP000244336">
    <property type="component" value="Chromosome 2"/>
</dbReference>
<dbReference type="InterPro" id="IPR055312">
    <property type="entry name" value="FBL15-like"/>
</dbReference>
<dbReference type="EMBL" id="CM009750">
    <property type="protein sequence ID" value="PUZ68782.1"/>
    <property type="molecule type" value="Genomic_DNA"/>
</dbReference>
<dbReference type="Pfam" id="PF24758">
    <property type="entry name" value="LRR_At5g56370"/>
    <property type="match status" value="1"/>
</dbReference>
<name>A0A2T7ELT4_9POAL</name>
<dbReference type="EMBL" id="CM009750">
    <property type="protein sequence ID" value="PUZ68783.1"/>
    <property type="molecule type" value="Genomic_DNA"/>
</dbReference>
<gene>
    <name evidence="4" type="ORF">GQ55_2G056200</name>
</gene>
<organism evidence="4 5">
    <name type="scientific">Panicum hallii var. hallii</name>
    <dbReference type="NCBI Taxonomy" id="1504633"/>
    <lineage>
        <taxon>Eukaryota</taxon>
        <taxon>Viridiplantae</taxon>
        <taxon>Streptophyta</taxon>
        <taxon>Embryophyta</taxon>
        <taxon>Tracheophyta</taxon>
        <taxon>Spermatophyta</taxon>
        <taxon>Magnoliopsida</taxon>
        <taxon>Liliopsida</taxon>
        <taxon>Poales</taxon>
        <taxon>Poaceae</taxon>
        <taxon>PACMAD clade</taxon>
        <taxon>Panicoideae</taxon>
        <taxon>Panicodae</taxon>
        <taxon>Paniceae</taxon>
        <taxon>Panicinae</taxon>
        <taxon>Panicum</taxon>
        <taxon>Panicum sect. Panicum</taxon>
    </lineage>
</organism>
<dbReference type="InterPro" id="IPR001810">
    <property type="entry name" value="F-box_dom"/>
</dbReference>
<evidence type="ECO:0008006" key="6">
    <source>
        <dbReference type="Google" id="ProtNLM"/>
    </source>
</evidence>
<dbReference type="InterPro" id="IPR036047">
    <property type="entry name" value="F-box-like_dom_sf"/>
</dbReference>
<feature type="region of interest" description="Disordered" evidence="1">
    <location>
        <begin position="1"/>
        <end position="61"/>
    </location>
</feature>
<dbReference type="Gramene" id="PUZ68783">
    <property type="protein sequence ID" value="PUZ68783"/>
    <property type="gene ID" value="GQ55_2G056200"/>
</dbReference>